<gene>
    <name evidence="2" type="ORF">TH25_02810</name>
</gene>
<comment type="caution">
    <text evidence="2">The sequence shown here is derived from an EMBL/GenBank/DDBJ whole genome shotgun (WGS) entry which is preliminary data.</text>
</comment>
<feature type="transmembrane region" description="Helical" evidence="1">
    <location>
        <begin position="305"/>
        <end position="323"/>
    </location>
</feature>
<evidence type="ECO:0000256" key="1">
    <source>
        <dbReference type="SAM" id="Phobius"/>
    </source>
</evidence>
<feature type="transmembrane region" description="Helical" evidence="1">
    <location>
        <begin position="366"/>
        <end position="387"/>
    </location>
</feature>
<feature type="transmembrane region" description="Helical" evidence="1">
    <location>
        <begin position="89"/>
        <end position="109"/>
    </location>
</feature>
<feature type="transmembrane region" description="Helical" evidence="1">
    <location>
        <begin position="30"/>
        <end position="50"/>
    </location>
</feature>
<keyword evidence="1" id="KW-0812">Transmembrane</keyword>
<dbReference type="EMBL" id="JPWH01000001">
    <property type="protein sequence ID" value="RCK54251.1"/>
    <property type="molecule type" value="Genomic_DNA"/>
</dbReference>
<dbReference type="AlphaFoldDB" id="A0A367XN52"/>
<accession>A0A367XN52</accession>
<feature type="transmembrane region" description="Helical" evidence="1">
    <location>
        <begin position="265"/>
        <end position="284"/>
    </location>
</feature>
<keyword evidence="1" id="KW-1133">Transmembrane helix</keyword>
<evidence type="ECO:0008006" key="4">
    <source>
        <dbReference type="Google" id="ProtNLM"/>
    </source>
</evidence>
<feature type="transmembrane region" description="Helical" evidence="1">
    <location>
        <begin position="335"/>
        <end position="354"/>
    </location>
</feature>
<dbReference type="OrthoDB" id="7402611at2"/>
<feature type="transmembrane region" description="Helical" evidence="1">
    <location>
        <begin position="6"/>
        <end position="23"/>
    </location>
</feature>
<sequence>MSKLWWLFPLSGGLYGLAIWYLFDRFDEHSLLFEPLVMFVVTSAYCGWFALTHGRFFVALALSLAVSLLAAGQVAVFQHIVGFAHVDDMAVFAFFTTQAIWIGASIALWRARHVATDIEKTDALSDAPSGTRSDDTQHRRILGVPCWAIGPALWDIKLSLYFGTVSISVFWIMAYVLAELFNVVGFYAFMDFLESLLGGSVLSGAAFASGIMLTREKPQILKVVRQVLGTLYRFFYPVQAAGLFLFLLLGVLGGWEQLLGRDTSIGMVVLGAALWISYLLFGAVQSGATTTLFGRWGDVVFRYSLWMAPVCALAALGCIWLRVDDYWLTPARLYATWLGVYVLGATLWIMRAGMRRGDGMIPRLQRAFGQVVVGGAALAFVAHLPWLDPFSISAFSQKTRLGLLDDIPRADLAFMARNLGKPGEKALAALRGAHPDKVADLQQLREYYPLYQEPDTPSFEEIPVFPQNNAYSERDLRKLMDEDLKYGRLFCDGDKVEKDATGSGHQNRCALLLIDLDGDGQSEAVFFSTRNYAPVFRFLPDQHDWLKLHDMYRETGTDDAPTDAGCPEKR</sequence>
<dbReference type="Proteomes" id="UP000252517">
    <property type="component" value="Unassembled WGS sequence"/>
</dbReference>
<name>A0A367XN52_9PROT</name>
<evidence type="ECO:0000313" key="2">
    <source>
        <dbReference type="EMBL" id="RCK54251.1"/>
    </source>
</evidence>
<evidence type="ECO:0000313" key="3">
    <source>
        <dbReference type="Proteomes" id="UP000252517"/>
    </source>
</evidence>
<feature type="transmembrane region" description="Helical" evidence="1">
    <location>
        <begin position="56"/>
        <end position="77"/>
    </location>
</feature>
<feature type="transmembrane region" description="Helical" evidence="1">
    <location>
        <begin position="196"/>
        <end position="213"/>
    </location>
</feature>
<protein>
    <recommendedName>
        <fullName evidence="4">DUF4153 domain-containing protein</fullName>
    </recommendedName>
</protein>
<organism evidence="2 3">
    <name type="scientific">Thalassospira profundimaris</name>
    <dbReference type="NCBI Taxonomy" id="502049"/>
    <lineage>
        <taxon>Bacteria</taxon>
        <taxon>Pseudomonadati</taxon>
        <taxon>Pseudomonadota</taxon>
        <taxon>Alphaproteobacteria</taxon>
        <taxon>Rhodospirillales</taxon>
        <taxon>Thalassospiraceae</taxon>
        <taxon>Thalassospira</taxon>
    </lineage>
</organism>
<keyword evidence="1" id="KW-0472">Membrane</keyword>
<dbReference type="RefSeq" id="WP_114086841.1">
    <property type="nucleotide sequence ID" value="NZ_JPWH01000001.1"/>
</dbReference>
<proteinExistence type="predicted"/>
<reference evidence="2 3" key="1">
    <citation type="submission" date="2014-07" db="EMBL/GenBank/DDBJ databases">
        <title>Draft genome sequence of Thalassospira profundimaris S25-3-2.</title>
        <authorList>
            <person name="Lai Q."/>
            <person name="Shao Z."/>
        </authorList>
    </citation>
    <scope>NUCLEOTIDE SEQUENCE [LARGE SCALE GENOMIC DNA]</scope>
    <source>
        <strain evidence="2 3">S25-3-2</strain>
    </source>
</reference>
<feature type="transmembrane region" description="Helical" evidence="1">
    <location>
        <begin position="234"/>
        <end position="253"/>
    </location>
</feature>